<evidence type="ECO:0000256" key="2">
    <source>
        <dbReference type="SAM" id="Phobius"/>
    </source>
</evidence>
<gene>
    <name evidence="3" type="ORF">ACFFHU_07615</name>
</gene>
<keyword evidence="2" id="KW-1133">Transmembrane helix</keyword>
<sequence length="185" mass="19555">MSGPLRRTATNVVAWLIGAVVSVTVGVLALTRVDDGLADGVQPLSPDSVTRALPAPESPSSSPSPSSRRTQSATPGAPHPRRSAASPHRSTAAPPSPRSTERTLTAQGGSILVRCTSDQVYLASWSPAPGYRVADVSRGPDERAALTFVGERRELRIVLRCVDGVPQANLRLRPPSGDDRHDDLR</sequence>
<proteinExistence type="predicted"/>
<organism evidence="3 4">
    <name type="scientific">Plantactinospora siamensis</name>
    <dbReference type="NCBI Taxonomy" id="555372"/>
    <lineage>
        <taxon>Bacteria</taxon>
        <taxon>Bacillati</taxon>
        <taxon>Actinomycetota</taxon>
        <taxon>Actinomycetes</taxon>
        <taxon>Micromonosporales</taxon>
        <taxon>Micromonosporaceae</taxon>
        <taxon>Plantactinospora</taxon>
    </lineage>
</organism>
<evidence type="ECO:0000313" key="4">
    <source>
        <dbReference type="Proteomes" id="UP001589894"/>
    </source>
</evidence>
<dbReference type="EMBL" id="JBHLUE010000004">
    <property type="protein sequence ID" value="MFC0564034.1"/>
    <property type="molecule type" value="Genomic_DNA"/>
</dbReference>
<protein>
    <recommendedName>
        <fullName evidence="5">Septum formation initiator</fullName>
    </recommendedName>
</protein>
<name>A0ABV6NUC8_9ACTN</name>
<comment type="caution">
    <text evidence="3">The sequence shown here is derived from an EMBL/GenBank/DDBJ whole genome shotgun (WGS) entry which is preliminary data.</text>
</comment>
<dbReference type="RefSeq" id="WP_377336977.1">
    <property type="nucleotide sequence ID" value="NZ_JBHLUE010000004.1"/>
</dbReference>
<evidence type="ECO:0000256" key="1">
    <source>
        <dbReference type="SAM" id="MobiDB-lite"/>
    </source>
</evidence>
<feature type="region of interest" description="Disordered" evidence="1">
    <location>
        <begin position="37"/>
        <end position="104"/>
    </location>
</feature>
<reference evidence="3 4" key="1">
    <citation type="submission" date="2024-09" db="EMBL/GenBank/DDBJ databases">
        <authorList>
            <person name="Sun Q."/>
            <person name="Mori K."/>
        </authorList>
    </citation>
    <scope>NUCLEOTIDE SEQUENCE [LARGE SCALE GENOMIC DNA]</scope>
    <source>
        <strain evidence="3 4">TBRC 2205</strain>
    </source>
</reference>
<evidence type="ECO:0008006" key="5">
    <source>
        <dbReference type="Google" id="ProtNLM"/>
    </source>
</evidence>
<feature type="transmembrane region" description="Helical" evidence="2">
    <location>
        <begin position="12"/>
        <end position="30"/>
    </location>
</feature>
<dbReference type="Proteomes" id="UP001589894">
    <property type="component" value="Unassembled WGS sequence"/>
</dbReference>
<evidence type="ECO:0000313" key="3">
    <source>
        <dbReference type="EMBL" id="MFC0564034.1"/>
    </source>
</evidence>
<feature type="compositionally biased region" description="Low complexity" evidence="1">
    <location>
        <begin position="54"/>
        <end position="75"/>
    </location>
</feature>
<keyword evidence="2" id="KW-0812">Transmembrane</keyword>
<keyword evidence="2" id="KW-0472">Membrane</keyword>
<accession>A0ABV6NUC8</accession>
<keyword evidence="4" id="KW-1185">Reference proteome</keyword>